<reference evidence="1 2" key="1">
    <citation type="journal article" date="2019" name="PLoS Pathog.">
        <title>Genome sequence of the bovine parasite Schistosoma bovis Tanzania.</title>
        <authorList>
            <person name="Oey H."/>
            <person name="Zakrzewski M."/>
            <person name="Gobert G."/>
            <person name="Gravermann K."/>
            <person name="Stoye J."/>
            <person name="Jones M."/>
            <person name="Mcmanus D."/>
            <person name="Krause L."/>
        </authorList>
    </citation>
    <scope>NUCLEOTIDE SEQUENCE [LARGE SCALE GENOMIC DNA]</scope>
    <source>
        <strain evidence="1 2">TAN1997</strain>
    </source>
</reference>
<sequence length="41" mass="4658">MLSVSLSCQKISSWHDVSVVNEPKHSVLLVYILYLLLLLCL</sequence>
<evidence type="ECO:0000313" key="1">
    <source>
        <dbReference type="EMBL" id="RTG81165.1"/>
    </source>
</evidence>
<name>A0A430Q0J7_SCHBO</name>
<keyword evidence="2" id="KW-1185">Reference proteome</keyword>
<evidence type="ECO:0000313" key="2">
    <source>
        <dbReference type="Proteomes" id="UP000290809"/>
    </source>
</evidence>
<comment type="caution">
    <text evidence="1">The sequence shown here is derived from an EMBL/GenBank/DDBJ whole genome shotgun (WGS) entry which is preliminary data.</text>
</comment>
<organism evidence="1 2">
    <name type="scientific">Schistosoma bovis</name>
    <name type="common">Blood fluke</name>
    <dbReference type="NCBI Taxonomy" id="6184"/>
    <lineage>
        <taxon>Eukaryota</taxon>
        <taxon>Metazoa</taxon>
        <taxon>Spiralia</taxon>
        <taxon>Lophotrochozoa</taxon>
        <taxon>Platyhelminthes</taxon>
        <taxon>Trematoda</taxon>
        <taxon>Digenea</taxon>
        <taxon>Strigeidida</taxon>
        <taxon>Schistosomatoidea</taxon>
        <taxon>Schistosomatidae</taxon>
        <taxon>Schistosoma</taxon>
    </lineage>
</organism>
<proteinExistence type="predicted"/>
<dbReference type="Proteomes" id="UP000290809">
    <property type="component" value="Unassembled WGS sequence"/>
</dbReference>
<protein>
    <submittedName>
        <fullName evidence="1">Uncharacterized protein</fullName>
    </submittedName>
</protein>
<gene>
    <name evidence="1" type="ORF">DC041_0004921</name>
</gene>
<dbReference type="AlphaFoldDB" id="A0A430Q0J7"/>
<dbReference type="EMBL" id="QMKO01003554">
    <property type="protein sequence ID" value="RTG81165.1"/>
    <property type="molecule type" value="Genomic_DNA"/>
</dbReference>
<accession>A0A430Q0J7</accession>